<dbReference type="Proteomes" id="UP001260959">
    <property type="component" value="Unassembled WGS sequence"/>
</dbReference>
<gene>
    <name evidence="1" type="ORF">REB14_03775</name>
</gene>
<dbReference type="Gene3D" id="2.60.120.40">
    <property type="match status" value="1"/>
</dbReference>
<reference evidence="1 2" key="1">
    <citation type="submission" date="2023-08" db="EMBL/GenBank/DDBJ databases">
        <authorList>
            <person name="Maltman C."/>
        </authorList>
    </citation>
    <scope>NUCLEOTIDE SEQUENCE [LARGE SCALE GENOMIC DNA]</scope>
    <source>
        <strain evidence="1 2">ES2</strain>
    </source>
</reference>
<evidence type="ECO:0008006" key="3">
    <source>
        <dbReference type="Google" id="ProtNLM"/>
    </source>
</evidence>
<protein>
    <recommendedName>
        <fullName evidence="3">C1q domain-containing protein</fullName>
    </recommendedName>
</protein>
<organism evidence="1 2">
    <name type="scientific">Chryseobacterium metallicongregator</name>
    <dbReference type="NCBI Taxonomy" id="3073042"/>
    <lineage>
        <taxon>Bacteria</taxon>
        <taxon>Pseudomonadati</taxon>
        <taxon>Bacteroidota</taxon>
        <taxon>Flavobacteriia</taxon>
        <taxon>Flavobacteriales</taxon>
        <taxon>Weeksellaceae</taxon>
        <taxon>Chryseobacterium group</taxon>
        <taxon>Chryseobacterium</taxon>
    </lineage>
</organism>
<keyword evidence="2" id="KW-1185">Reference proteome</keyword>
<dbReference type="InterPro" id="IPR008983">
    <property type="entry name" value="Tumour_necrosis_fac-like_dom"/>
</dbReference>
<dbReference type="SUPFAM" id="SSF49842">
    <property type="entry name" value="TNF-like"/>
    <property type="match status" value="1"/>
</dbReference>
<evidence type="ECO:0000313" key="2">
    <source>
        <dbReference type="Proteomes" id="UP001260959"/>
    </source>
</evidence>
<comment type="caution">
    <text evidence="1">The sequence shown here is derived from an EMBL/GenBank/DDBJ whole genome shotgun (WGS) entry which is preliminary data.</text>
</comment>
<dbReference type="RefSeq" id="WP_309521542.1">
    <property type="nucleotide sequence ID" value="NZ_JAVIXS010000001.1"/>
</dbReference>
<evidence type="ECO:0000313" key="1">
    <source>
        <dbReference type="EMBL" id="MDR4951305.1"/>
    </source>
</evidence>
<dbReference type="EMBL" id="JAVIXS010000001">
    <property type="protein sequence ID" value="MDR4951305.1"/>
    <property type="molecule type" value="Genomic_DNA"/>
</dbReference>
<sequence>MLAFFKAYSQTGINTSTPNATLDVRSKGTTNATKALGINDSNNNELVSVLDNGAVRLAKYKNFGVLGTDANGFLLDSSNLNIASLSYLGSGFASATNTASSKYIVLFGSQKSTPDITYNNGLFTVNNAGFYQFTAFTMFDISMNTPSGGIGYTQVVLNAGTSGGSTLAYNYTTEPDGLAAFGHTASGFVHLNVGDVVKVQTSYSKPFKISGGSIGFVYYGT</sequence>
<proteinExistence type="predicted"/>
<accession>A0ABU1E0I2</accession>
<name>A0ABU1E0I2_9FLAO</name>